<dbReference type="PANTHER" id="PTHR11803:SF39">
    <property type="entry name" value="2-IMINOBUTANOATE_2-IMINOPROPANOATE DEAMINASE"/>
    <property type="match status" value="1"/>
</dbReference>
<evidence type="ECO:0000313" key="2">
    <source>
        <dbReference type="EMBL" id="PLX16879.1"/>
    </source>
</evidence>
<dbReference type="SUPFAM" id="SSF55298">
    <property type="entry name" value="YjgF-like"/>
    <property type="match status" value="1"/>
</dbReference>
<name>A0A2N5ZDZ4_MUIH1</name>
<organism evidence="2 3">
    <name type="scientific">Muiribacterium halophilum</name>
    <dbReference type="NCBI Taxonomy" id="2053465"/>
    <lineage>
        <taxon>Bacteria</taxon>
        <taxon>Candidatus Muiribacteriota</taxon>
        <taxon>Candidatus Muiribacteriia</taxon>
        <taxon>Candidatus Muiribacteriales</taxon>
        <taxon>Candidatus Muiribacteriaceae</taxon>
        <taxon>Candidatus Muiribacterium</taxon>
    </lineage>
</organism>
<comment type="similarity">
    <text evidence="1">Belongs to the RutC family.</text>
</comment>
<sequence>MNKTIIKSNRVPAAIGPYSAAVKTGNLIFLSGQLPVDMSTGNLELSDIRRSTVIIMENISKFLEENGLTTANIVKTSVFLNNMEEFSAFNEEYAKFFEKDYPARECVQVARLPKDVKIEISAIITE</sequence>
<dbReference type="NCBIfam" id="TIGR00004">
    <property type="entry name" value="Rid family detoxifying hydrolase"/>
    <property type="match status" value="1"/>
</dbReference>
<dbReference type="Proteomes" id="UP000234857">
    <property type="component" value="Unassembled WGS sequence"/>
</dbReference>
<accession>A0A2N5ZDZ4</accession>
<dbReference type="FunFam" id="3.30.1330.40:FF:000001">
    <property type="entry name" value="L-PSP family endoribonuclease"/>
    <property type="match status" value="1"/>
</dbReference>
<dbReference type="InterPro" id="IPR006175">
    <property type="entry name" value="YjgF/YER057c/UK114"/>
</dbReference>
<evidence type="ECO:0000256" key="1">
    <source>
        <dbReference type="ARBA" id="ARBA00010552"/>
    </source>
</evidence>
<dbReference type="InterPro" id="IPR035959">
    <property type="entry name" value="RutC-like_sf"/>
</dbReference>
<protein>
    <submittedName>
        <fullName evidence="2">Reactive intermediate/imine deaminase</fullName>
    </submittedName>
</protein>
<dbReference type="GO" id="GO:0019239">
    <property type="term" value="F:deaminase activity"/>
    <property type="evidence" value="ECO:0007669"/>
    <property type="project" value="TreeGrafter"/>
</dbReference>
<dbReference type="Pfam" id="PF01042">
    <property type="entry name" value="Ribonuc_L-PSP"/>
    <property type="match status" value="1"/>
</dbReference>
<dbReference type="CDD" id="cd00448">
    <property type="entry name" value="YjgF_YER057c_UK114_family"/>
    <property type="match status" value="1"/>
</dbReference>
<comment type="caution">
    <text evidence="2">The sequence shown here is derived from an EMBL/GenBank/DDBJ whole genome shotgun (WGS) entry which is preliminary data.</text>
</comment>
<dbReference type="InterPro" id="IPR006056">
    <property type="entry name" value="RidA"/>
</dbReference>
<dbReference type="GO" id="GO:0005829">
    <property type="term" value="C:cytosol"/>
    <property type="evidence" value="ECO:0007669"/>
    <property type="project" value="TreeGrafter"/>
</dbReference>
<evidence type="ECO:0000313" key="3">
    <source>
        <dbReference type="Proteomes" id="UP000234857"/>
    </source>
</evidence>
<dbReference type="Gene3D" id="3.30.1330.40">
    <property type="entry name" value="RutC-like"/>
    <property type="match status" value="1"/>
</dbReference>
<proteinExistence type="inferred from homology"/>
<reference evidence="2 3" key="1">
    <citation type="submission" date="2017-11" db="EMBL/GenBank/DDBJ databases">
        <title>Genome-resolved metagenomics identifies genetic mobility, metabolic interactions, and unexpected diversity in perchlorate-reducing communities.</title>
        <authorList>
            <person name="Barnum T.P."/>
            <person name="Figueroa I.A."/>
            <person name="Carlstrom C.I."/>
            <person name="Lucas L.N."/>
            <person name="Engelbrektson A.L."/>
            <person name="Coates J.D."/>
        </authorList>
    </citation>
    <scope>NUCLEOTIDE SEQUENCE [LARGE SCALE GENOMIC DNA]</scope>
    <source>
        <strain evidence="2">BM706</strain>
    </source>
</reference>
<dbReference type="PANTHER" id="PTHR11803">
    <property type="entry name" value="2-IMINOBUTANOATE/2-IMINOPROPANOATE DEAMINASE RIDA"/>
    <property type="match status" value="1"/>
</dbReference>
<gene>
    <name evidence="2" type="ORF">C0601_09135</name>
</gene>
<dbReference type="AlphaFoldDB" id="A0A2N5ZDZ4"/>
<dbReference type="EMBL" id="PKTG01000102">
    <property type="protein sequence ID" value="PLX16879.1"/>
    <property type="molecule type" value="Genomic_DNA"/>
</dbReference>